<dbReference type="EMBL" id="NHPJ01000063">
    <property type="protein sequence ID" value="OYR57348.1"/>
    <property type="molecule type" value="Genomic_DNA"/>
</dbReference>
<dbReference type="OrthoDB" id="342204at2157"/>
<protein>
    <recommendedName>
        <fullName evidence="1">DUF8124 domain-containing protein</fullName>
    </recommendedName>
</protein>
<sequence length="97" mass="10417">MCPDTFGVGVRVTETELRFLVHVPTDVDSGWTDPEAFQSLVAEVVWERLDRRSVLETIATEYDTGATVTLGTVTLDPDGAVVDHDLAVPERSGDGGG</sequence>
<organism evidence="2 3">
    <name type="scientific">Halorubrum halodurans</name>
    <dbReference type="NCBI Taxonomy" id="1383851"/>
    <lineage>
        <taxon>Archaea</taxon>
        <taxon>Methanobacteriati</taxon>
        <taxon>Methanobacteriota</taxon>
        <taxon>Stenosarchaea group</taxon>
        <taxon>Halobacteria</taxon>
        <taxon>Halobacteriales</taxon>
        <taxon>Haloferacaceae</taxon>
        <taxon>Halorubrum</taxon>
    </lineage>
</organism>
<dbReference type="Pfam" id="PF26445">
    <property type="entry name" value="DUF8124"/>
    <property type="match status" value="1"/>
</dbReference>
<evidence type="ECO:0000313" key="3">
    <source>
        <dbReference type="Proteomes" id="UP000216308"/>
    </source>
</evidence>
<dbReference type="Proteomes" id="UP000216308">
    <property type="component" value="Unassembled WGS sequence"/>
</dbReference>
<proteinExistence type="predicted"/>
<dbReference type="InterPro" id="IPR058437">
    <property type="entry name" value="DUF8124"/>
</dbReference>
<dbReference type="AlphaFoldDB" id="A0A256ILB3"/>
<comment type="caution">
    <text evidence="2">The sequence shown here is derived from an EMBL/GenBank/DDBJ whole genome shotgun (WGS) entry which is preliminary data.</text>
</comment>
<accession>A0A256ILB3</accession>
<evidence type="ECO:0000259" key="1">
    <source>
        <dbReference type="Pfam" id="PF26445"/>
    </source>
</evidence>
<feature type="domain" description="DUF8124" evidence="1">
    <location>
        <begin position="2"/>
        <end position="88"/>
    </location>
</feature>
<keyword evidence="3" id="KW-1185">Reference proteome</keyword>
<name>A0A256ILB3_9EURY</name>
<reference evidence="2 3" key="1">
    <citation type="journal article" date="2014" name="Front. Microbiol.">
        <title>Population and genomic analysis of the genus Halorubrum.</title>
        <authorList>
            <person name="Fullmer M.S."/>
            <person name="Soucy S.M."/>
            <person name="Swithers K.S."/>
            <person name="Makkay A.M."/>
            <person name="Wheeler R."/>
            <person name="Ventosa A."/>
            <person name="Gogarten J.P."/>
            <person name="Papke R.T."/>
        </authorList>
    </citation>
    <scope>NUCLEOTIDE SEQUENCE [LARGE SCALE GENOMIC DNA]</scope>
    <source>
        <strain evidence="2 3">Cb34</strain>
    </source>
</reference>
<gene>
    <name evidence="2" type="ORF">DJ70_06185</name>
</gene>
<dbReference type="RefSeq" id="WP_094531143.1">
    <property type="nucleotide sequence ID" value="NZ_NHPJ01000063.1"/>
</dbReference>
<evidence type="ECO:0000313" key="2">
    <source>
        <dbReference type="EMBL" id="OYR57348.1"/>
    </source>
</evidence>